<feature type="domain" description="GH18" evidence="12">
    <location>
        <begin position="30"/>
        <end position="303"/>
    </location>
</feature>
<dbReference type="Proteomes" id="UP001642487">
    <property type="component" value="Chromosome 3"/>
</dbReference>
<evidence type="ECO:0000256" key="6">
    <source>
        <dbReference type="ARBA" id="ARBA00023277"/>
    </source>
</evidence>
<evidence type="ECO:0000256" key="4">
    <source>
        <dbReference type="ARBA" id="ARBA00023024"/>
    </source>
</evidence>
<proteinExistence type="inferred from homology"/>
<evidence type="ECO:0000313" key="13">
    <source>
        <dbReference type="EMBL" id="CAK9318221.1"/>
    </source>
</evidence>
<keyword evidence="5" id="KW-1015">Disulfide bond</keyword>
<dbReference type="EMBL" id="OZ021737">
    <property type="protein sequence ID" value="CAK9318221.1"/>
    <property type="molecule type" value="Genomic_DNA"/>
</dbReference>
<dbReference type="Pfam" id="PF00704">
    <property type="entry name" value="Glyco_hydro_18"/>
    <property type="match status" value="1"/>
</dbReference>
<evidence type="ECO:0000256" key="5">
    <source>
        <dbReference type="ARBA" id="ARBA00023157"/>
    </source>
</evidence>
<evidence type="ECO:0000259" key="12">
    <source>
        <dbReference type="PROSITE" id="PS51910"/>
    </source>
</evidence>
<keyword evidence="8" id="KW-0624">Polysaccharide degradation</keyword>
<feature type="signal peptide" evidence="11">
    <location>
        <begin position="1"/>
        <end position="29"/>
    </location>
</feature>
<organism evidence="13 14">
    <name type="scientific">Citrullus colocynthis</name>
    <name type="common">colocynth</name>
    <dbReference type="NCBI Taxonomy" id="252529"/>
    <lineage>
        <taxon>Eukaryota</taxon>
        <taxon>Viridiplantae</taxon>
        <taxon>Streptophyta</taxon>
        <taxon>Embryophyta</taxon>
        <taxon>Tracheophyta</taxon>
        <taxon>Spermatophyta</taxon>
        <taxon>Magnoliopsida</taxon>
        <taxon>eudicotyledons</taxon>
        <taxon>Gunneridae</taxon>
        <taxon>Pentapetalae</taxon>
        <taxon>rosids</taxon>
        <taxon>fabids</taxon>
        <taxon>Cucurbitales</taxon>
        <taxon>Cucurbitaceae</taxon>
        <taxon>Benincaseae</taxon>
        <taxon>Citrullus</taxon>
    </lineage>
</organism>
<keyword evidence="3 9" id="KW-0378">Hydrolase</keyword>
<dbReference type="EC" id="3.2.1.14" evidence="2"/>
<feature type="chain" id="PRO_5045430789" description="chitinase" evidence="11">
    <location>
        <begin position="30"/>
        <end position="303"/>
    </location>
</feature>
<dbReference type="InterPro" id="IPR001579">
    <property type="entry name" value="Glyco_hydro_18_chit_AS"/>
</dbReference>
<evidence type="ECO:0000256" key="3">
    <source>
        <dbReference type="ARBA" id="ARBA00022801"/>
    </source>
</evidence>
<gene>
    <name evidence="13" type="ORF">CITCOLO1_LOCUS10183</name>
</gene>
<evidence type="ECO:0000256" key="10">
    <source>
        <dbReference type="RuleBase" id="RU004453"/>
    </source>
</evidence>
<dbReference type="PROSITE" id="PS01095">
    <property type="entry name" value="GH18_1"/>
    <property type="match status" value="1"/>
</dbReference>
<dbReference type="InterPro" id="IPR017853">
    <property type="entry name" value="GH"/>
</dbReference>
<accession>A0ABP0YF68</accession>
<dbReference type="Gene3D" id="3.20.20.80">
    <property type="entry name" value="Glycosidases"/>
    <property type="match status" value="1"/>
</dbReference>
<dbReference type="CDD" id="cd02877">
    <property type="entry name" value="GH18_hevamine_XipI_class_III"/>
    <property type="match status" value="1"/>
</dbReference>
<evidence type="ECO:0000256" key="8">
    <source>
        <dbReference type="ARBA" id="ARBA00023326"/>
    </source>
</evidence>
<protein>
    <recommendedName>
        <fullName evidence="2">chitinase</fullName>
        <ecNumber evidence="2">3.2.1.14</ecNumber>
    </recommendedName>
</protein>
<evidence type="ECO:0000256" key="7">
    <source>
        <dbReference type="ARBA" id="ARBA00023295"/>
    </source>
</evidence>
<dbReference type="PANTHER" id="PTHR45708:SF21">
    <property type="entry name" value="ACIDIC ENDOCHITINASE"/>
    <property type="match status" value="1"/>
</dbReference>
<keyword evidence="11" id="KW-0732">Signal</keyword>
<evidence type="ECO:0000256" key="11">
    <source>
        <dbReference type="SAM" id="SignalP"/>
    </source>
</evidence>
<evidence type="ECO:0000313" key="14">
    <source>
        <dbReference type="Proteomes" id="UP001642487"/>
    </source>
</evidence>
<keyword evidence="7 9" id="KW-0326">Glycosidase</keyword>
<name>A0ABP0YF68_9ROSI</name>
<evidence type="ECO:0000256" key="9">
    <source>
        <dbReference type="RuleBase" id="RU000489"/>
    </source>
</evidence>
<keyword evidence="6" id="KW-0119">Carbohydrate metabolism</keyword>
<evidence type="ECO:0000256" key="1">
    <source>
        <dbReference type="ARBA" id="ARBA00000822"/>
    </source>
</evidence>
<keyword evidence="14" id="KW-1185">Reference proteome</keyword>
<dbReference type="SUPFAM" id="SSF51445">
    <property type="entry name" value="(Trans)glycosidases"/>
    <property type="match status" value="1"/>
</dbReference>
<dbReference type="InterPro" id="IPR001223">
    <property type="entry name" value="Glyco_hydro18_cat"/>
</dbReference>
<dbReference type="PANTHER" id="PTHR45708">
    <property type="entry name" value="ENDOCHITINASE"/>
    <property type="match status" value="1"/>
</dbReference>
<comment type="similarity">
    <text evidence="10">Belongs to the glycosyl hydrolase 18 family.</text>
</comment>
<keyword evidence="4" id="KW-0146">Chitin degradation</keyword>
<sequence>MKAKMATSLQSFVPVLSLLLLAHVSTSYGGSIAIYWGQSGAEGTLREACATGRYKYVMLAFLNNFGNGRTPSINLSGHCNPANGGCKVASQNIKFCQSKGIKILLSIGGGIGNYSLASPVDAKRFATYLYNNYLGGRSSARPLGDAVLDGIDFDIELGSTANWQYLARYLKGFSKPNKRIYLSAAPQCPFPDRFLGKALDTGLFNYVWVQFYNNGPCQYETGNINKLISSWNRWTSSVRGSGKIFLGLPAAKGGAGSGYIPPRLLTSQILPRIKRSPRYGGVMLWSRYWDKQSGYSSTIISSI</sequence>
<evidence type="ECO:0000256" key="2">
    <source>
        <dbReference type="ARBA" id="ARBA00012729"/>
    </source>
</evidence>
<comment type="catalytic activity">
    <reaction evidence="1">
        <text>Random endo-hydrolysis of N-acetyl-beta-D-glucosaminide (1-&gt;4)-beta-linkages in chitin and chitodextrins.</text>
        <dbReference type="EC" id="3.2.1.14"/>
    </reaction>
</comment>
<dbReference type="PROSITE" id="PS51910">
    <property type="entry name" value="GH18_2"/>
    <property type="match status" value="1"/>
</dbReference>
<reference evidence="13 14" key="1">
    <citation type="submission" date="2024-03" db="EMBL/GenBank/DDBJ databases">
        <authorList>
            <person name="Gkanogiannis A."/>
            <person name="Becerra Lopez-Lavalle L."/>
        </authorList>
    </citation>
    <scope>NUCLEOTIDE SEQUENCE [LARGE SCALE GENOMIC DNA]</scope>
</reference>
<dbReference type="InterPro" id="IPR045321">
    <property type="entry name" value="Cts1-like"/>
</dbReference>
<dbReference type="InterPro" id="IPR050542">
    <property type="entry name" value="Glycosyl_Hydrlase18_Chitinase"/>
</dbReference>